<feature type="region of interest" description="Disordered" evidence="1">
    <location>
        <begin position="41"/>
        <end position="93"/>
    </location>
</feature>
<gene>
    <name evidence="2" type="ORF">PARMNEM_LOCUS8992</name>
</gene>
<comment type="caution">
    <text evidence="2">The sequence shown here is derived from an EMBL/GenBank/DDBJ whole genome shotgun (WGS) entry which is preliminary data.</text>
</comment>
<sequence>MSPRRSLTLHEIATILEENDDFSNQRQDFDIFLLPPDTANVCQTDEDSGEEDNVSRNNLPGNLLRAPTSISMEEPESEDQTPHEFEEPLKNVS</sequence>
<dbReference type="Proteomes" id="UP001314205">
    <property type="component" value="Unassembled WGS sequence"/>
</dbReference>
<evidence type="ECO:0000313" key="2">
    <source>
        <dbReference type="EMBL" id="CAK1588344.1"/>
    </source>
</evidence>
<proteinExistence type="predicted"/>
<evidence type="ECO:0000256" key="1">
    <source>
        <dbReference type="SAM" id="MobiDB-lite"/>
    </source>
</evidence>
<dbReference type="EMBL" id="CAVLGL010000082">
    <property type="protein sequence ID" value="CAK1588344.1"/>
    <property type="molecule type" value="Genomic_DNA"/>
</dbReference>
<protein>
    <submittedName>
        <fullName evidence="2">Uncharacterized protein</fullName>
    </submittedName>
</protein>
<keyword evidence="3" id="KW-1185">Reference proteome</keyword>
<evidence type="ECO:0000313" key="3">
    <source>
        <dbReference type="Proteomes" id="UP001314205"/>
    </source>
</evidence>
<organism evidence="2 3">
    <name type="scientific">Parnassius mnemosyne</name>
    <name type="common">clouded apollo</name>
    <dbReference type="NCBI Taxonomy" id="213953"/>
    <lineage>
        <taxon>Eukaryota</taxon>
        <taxon>Metazoa</taxon>
        <taxon>Ecdysozoa</taxon>
        <taxon>Arthropoda</taxon>
        <taxon>Hexapoda</taxon>
        <taxon>Insecta</taxon>
        <taxon>Pterygota</taxon>
        <taxon>Neoptera</taxon>
        <taxon>Endopterygota</taxon>
        <taxon>Lepidoptera</taxon>
        <taxon>Glossata</taxon>
        <taxon>Ditrysia</taxon>
        <taxon>Papilionoidea</taxon>
        <taxon>Papilionidae</taxon>
        <taxon>Parnassiinae</taxon>
        <taxon>Parnassini</taxon>
        <taxon>Parnassius</taxon>
        <taxon>Driopa</taxon>
    </lineage>
</organism>
<reference evidence="2 3" key="1">
    <citation type="submission" date="2023-11" db="EMBL/GenBank/DDBJ databases">
        <authorList>
            <person name="Hedman E."/>
            <person name="Englund M."/>
            <person name="Stromberg M."/>
            <person name="Nyberg Akerstrom W."/>
            <person name="Nylinder S."/>
            <person name="Jareborg N."/>
            <person name="Kallberg Y."/>
            <person name="Kronander E."/>
        </authorList>
    </citation>
    <scope>NUCLEOTIDE SEQUENCE [LARGE SCALE GENOMIC DNA]</scope>
</reference>
<name>A0AAV1L053_9NEOP</name>
<feature type="compositionally biased region" description="Basic and acidic residues" evidence="1">
    <location>
        <begin position="80"/>
        <end position="93"/>
    </location>
</feature>
<accession>A0AAV1L053</accession>
<dbReference type="AlphaFoldDB" id="A0AAV1L053"/>